<protein>
    <submittedName>
        <fullName evidence="1">Uncharacterized protein</fullName>
    </submittedName>
</protein>
<accession>A0ABP8GXA7</accession>
<sequence length="276" mass="31156">MARFALFILILACLGCSGGTTRKPAEVLPGSWRLYDVLPAESERNGDDLLQTARRKQVAAKGRLLSIFPDGTYTELEGEGAYHRGRWQAEEETLQLKEESGEVRRFGLALQSANQRDLILLRDKSGGGSQFIRQAAPLDSYRQDPFYAANNEWRIRPGSAESEAQLIARLGNYFRHLACLLKASDDRKEEVVSFEFSRGPVKIYNGGIGIHPMHIVPADWVAAFHSNADAFRAYRLYERYLQRNSYHGASTGRWVTDDYNILLSIYADLKDGKFSE</sequence>
<reference evidence="2" key="1">
    <citation type="journal article" date="2019" name="Int. J. Syst. Evol. Microbiol.">
        <title>The Global Catalogue of Microorganisms (GCM) 10K type strain sequencing project: providing services to taxonomists for standard genome sequencing and annotation.</title>
        <authorList>
            <consortium name="The Broad Institute Genomics Platform"/>
            <consortium name="The Broad Institute Genome Sequencing Center for Infectious Disease"/>
            <person name="Wu L."/>
            <person name="Ma J."/>
        </authorList>
    </citation>
    <scope>NUCLEOTIDE SEQUENCE [LARGE SCALE GENOMIC DNA]</scope>
    <source>
        <strain evidence="2">JCM 17919</strain>
    </source>
</reference>
<dbReference type="EMBL" id="BAABGY010000007">
    <property type="protein sequence ID" value="GAA4331143.1"/>
    <property type="molecule type" value="Genomic_DNA"/>
</dbReference>
<proteinExistence type="predicted"/>
<comment type="caution">
    <text evidence="1">The sequence shown here is derived from an EMBL/GenBank/DDBJ whole genome shotgun (WGS) entry which is preliminary data.</text>
</comment>
<dbReference type="RefSeq" id="WP_345255829.1">
    <property type="nucleotide sequence ID" value="NZ_BAABGY010000007.1"/>
</dbReference>
<keyword evidence="2" id="KW-1185">Reference proteome</keyword>
<name>A0ABP8GXA7_9BACT</name>
<gene>
    <name evidence="1" type="ORF">GCM10023184_22690</name>
</gene>
<organism evidence="1 2">
    <name type="scientific">Flaviaesturariibacter amylovorans</name>
    <dbReference type="NCBI Taxonomy" id="1084520"/>
    <lineage>
        <taxon>Bacteria</taxon>
        <taxon>Pseudomonadati</taxon>
        <taxon>Bacteroidota</taxon>
        <taxon>Chitinophagia</taxon>
        <taxon>Chitinophagales</taxon>
        <taxon>Chitinophagaceae</taxon>
        <taxon>Flaviaestuariibacter</taxon>
    </lineage>
</organism>
<evidence type="ECO:0000313" key="2">
    <source>
        <dbReference type="Proteomes" id="UP001501725"/>
    </source>
</evidence>
<evidence type="ECO:0000313" key="1">
    <source>
        <dbReference type="EMBL" id="GAA4331143.1"/>
    </source>
</evidence>
<dbReference type="Proteomes" id="UP001501725">
    <property type="component" value="Unassembled WGS sequence"/>
</dbReference>